<evidence type="ECO:0000256" key="1">
    <source>
        <dbReference type="SAM" id="MobiDB-lite"/>
    </source>
</evidence>
<feature type="region of interest" description="Disordered" evidence="1">
    <location>
        <begin position="333"/>
        <end position="353"/>
    </location>
</feature>
<dbReference type="GO" id="GO:0000228">
    <property type="term" value="C:nuclear chromosome"/>
    <property type="evidence" value="ECO:0007669"/>
    <property type="project" value="TreeGrafter"/>
</dbReference>
<dbReference type="Proteomes" id="UP000710432">
    <property type="component" value="Unassembled WGS sequence"/>
</dbReference>
<gene>
    <name evidence="3" type="ORF">LTLLF_163290</name>
</gene>
<organism evidence="3 4">
    <name type="scientific">Microtus ochrogaster</name>
    <name type="common">Prairie vole</name>
    <dbReference type="NCBI Taxonomy" id="79684"/>
    <lineage>
        <taxon>Eukaryota</taxon>
        <taxon>Metazoa</taxon>
        <taxon>Chordata</taxon>
        <taxon>Craniata</taxon>
        <taxon>Vertebrata</taxon>
        <taxon>Euteleostomi</taxon>
        <taxon>Mammalia</taxon>
        <taxon>Eutheria</taxon>
        <taxon>Euarchontoglires</taxon>
        <taxon>Glires</taxon>
        <taxon>Rodentia</taxon>
        <taxon>Myomorpha</taxon>
        <taxon>Muroidea</taxon>
        <taxon>Cricetidae</taxon>
        <taxon>Arvicolinae</taxon>
        <taxon>Microtus</taxon>
    </lineage>
</organism>
<dbReference type="GO" id="GO:0005654">
    <property type="term" value="C:nucleoplasm"/>
    <property type="evidence" value="ECO:0007669"/>
    <property type="project" value="TreeGrafter"/>
</dbReference>
<proteinExistence type="predicted"/>
<dbReference type="InterPro" id="IPR053054">
    <property type="entry name" value="DNA_repair-scaffolding"/>
</dbReference>
<dbReference type="InterPro" id="IPR028026">
    <property type="entry name" value="DUF4502"/>
</dbReference>
<dbReference type="Pfam" id="PF14950">
    <property type="entry name" value="DUF4502"/>
    <property type="match status" value="1"/>
</dbReference>
<evidence type="ECO:0000313" key="3">
    <source>
        <dbReference type="EMBL" id="KAH0508562.1"/>
    </source>
</evidence>
<name>A0A8J6GDZ1_MICOH</name>
<feature type="compositionally biased region" description="Basic and acidic residues" evidence="1">
    <location>
        <begin position="333"/>
        <end position="347"/>
    </location>
</feature>
<dbReference type="AlphaFoldDB" id="A0A8J6GDZ1"/>
<comment type="caution">
    <text evidence="3">The sequence shown here is derived from an EMBL/GenBank/DDBJ whole genome shotgun (WGS) entry which is preliminary data.</text>
</comment>
<accession>A0A8J6GDZ1</accession>
<dbReference type="Pfam" id="PF15549">
    <property type="entry name" value="PGC7_Stella"/>
    <property type="match status" value="1"/>
</dbReference>
<dbReference type="GO" id="GO:0000724">
    <property type="term" value="P:double-strand break repair via homologous recombination"/>
    <property type="evidence" value="ECO:0007669"/>
    <property type="project" value="TreeGrafter"/>
</dbReference>
<dbReference type="EMBL" id="JAATJU010023199">
    <property type="protein sequence ID" value="KAH0508562.1"/>
    <property type="molecule type" value="Genomic_DNA"/>
</dbReference>
<evidence type="ECO:0000259" key="2">
    <source>
        <dbReference type="Pfam" id="PF14950"/>
    </source>
</evidence>
<dbReference type="GO" id="GO:0070202">
    <property type="term" value="P:regulation of establishment of protein localization to chromosome"/>
    <property type="evidence" value="ECO:0007669"/>
    <property type="project" value="TreeGrafter"/>
</dbReference>
<feature type="domain" description="DUF4502" evidence="2">
    <location>
        <begin position="130"/>
        <end position="210"/>
    </location>
</feature>
<dbReference type="PANTHER" id="PTHR34347:SF1">
    <property type="entry name" value="DNA REPAIR-SCAFFOLDING PROTEIN"/>
    <property type="match status" value="1"/>
</dbReference>
<dbReference type="InterPro" id="IPR029096">
    <property type="entry name" value="Dppa3"/>
</dbReference>
<dbReference type="PANTHER" id="PTHR34347">
    <property type="entry name" value="DNA REPAIR-SCAFFOLDING PROTEIN SPIDR"/>
    <property type="match status" value="1"/>
</dbReference>
<protein>
    <submittedName>
        <fullName evidence="3">DNA repair-scaffolding protein</fullName>
    </submittedName>
</protein>
<feature type="region of interest" description="Disordered" evidence="1">
    <location>
        <begin position="1"/>
        <end position="38"/>
    </location>
</feature>
<sequence>MEDPSEFDPLLNPEYPQSDEQDSSDESGISQPEQLAKDLKKLTLNPSAKKPPASPAVCGLRCSLHCSCHLRCAVKMRLLENKSEKILREIQSAFPKRRVRTSLSTHQDPVARMKILIRKEEKLKSRDGNEFVEGRKSGVLTVKILELHEECTMQVAVCEQLAGPPNTSPPRGTAPGLGACLKVLFTRETADHLRGHPQDIIYIFPPWQKLLIPNGSCPIILNTYFCQKAVAREAVPEKYCQDASLPRRDITLARMFRIEEITCSSSRNQIACSDLATTGTGWTHGPDKTEQHLAVGAPLRDSLLDIVESQRADPWSGVGVQVVVQRVYSLRSRDGARSQQRHTEGHADSPGTW</sequence>
<reference evidence="3" key="1">
    <citation type="submission" date="2020-03" db="EMBL/GenBank/DDBJ databases">
        <title>Studies in the Genomics of Life Span.</title>
        <authorList>
            <person name="Glass D."/>
        </authorList>
    </citation>
    <scope>NUCLEOTIDE SEQUENCE</scope>
    <source>
        <strain evidence="3">LTLLF</strain>
        <tissue evidence="3">Muscle</tissue>
    </source>
</reference>
<evidence type="ECO:0000313" key="4">
    <source>
        <dbReference type="Proteomes" id="UP000710432"/>
    </source>
</evidence>